<comment type="catalytic activity">
    <reaction evidence="1">
        <text>Hydrolysis of proteins in presence of ATP.</text>
        <dbReference type="EC" id="3.4.21.53"/>
    </reaction>
</comment>
<keyword evidence="1" id="KW-0645">Protease</keyword>
<dbReference type="Gene3D" id="2.30.42.10">
    <property type="match status" value="1"/>
</dbReference>
<organism evidence="5 6">
    <name type="scientific">Georgenia satyanarayanai</name>
    <dbReference type="NCBI Taxonomy" id="860221"/>
    <lineage>
        <taxon>Bacteria</taxon>
        <taxon>Bacillati</taxon>
        <taxon>Actinomycetota</taxon>
        <taxon>Actinomycetes</taxon>
        <taxon>Micrococcales</taxon>
        <taxon>Bogoriellaceae</taxon>
        <taxon>Georgenia</taxon>
    </lineage>
</organism>
<dbReference type="InterPro" id="IPR027065">
    <property type="entry name" value="Lon_Prtase"/>
</dbReference>
<keyword evidence="3" id="KW-0732">Signal</keyword>
<dbReference type="GO" id="GO:0006508">
    <property type="term" value="P:proteolysis"/>
    <property type="evidence" value="ECO:0007669"/>
    <property type="project" value="UniProtKB-KW"/>
</dbReference>
<dbReference type="Pfam" id="PF05362">
    <property type="entry name" value="Lon_C"/>
    <property type="match status" value="1"/>
</dbReference>
<sequence length="345" mass="34638">MAGAVTFVLALAMLFITPPYAVQSPGPTLDTLGDVPDGSPLITVEGTETYPTDGELRLTTVSTRGGPGYPATAAQIIGGWLSGTTTVLPREAAFDPEQTREDVEQESSLQMSSSQTNATVAALTELGYDVPTELHVAGTSPHGATAGLLEEGDTLVTIAAGAGPTELSSFAVLSDVLADTPPGSTVTLGVERAGEETQVEVVTDDDGDGGSLLGVMISPEVDLPVDVGFAIENIGGPSAGLMLALGIIDVLTPGSLTDGAVVAGTGTVDLAGDVGPIGGIAQKMAGAVRDGAEWFLAPVENCGDVVGAVPEGLEVAAVDTVSDAVEALEAVTEGRTEDLERCPAP</sequence>
<evidence type="ECO:0000259" key="4">
    <source>
        <dbReference type="PROSITE" id="PS51786"/>
    </source>
</evidence>
<keyword evidence="1" id="KW-0378">Hydrolase</keyword>
<dbReference type="PANTHER" id="PTHR10046">
    <property type="entry name" value="ATP DEPENDENT LON PROTEASE FAMILY MEMBER"/>
    <property type="match status" value="1"/>
</dbReference>
<dbReference type="InterPro" id="IPR036034">
    <property type="entry name" value="PDZ_sf"/>
</dbReference>
<protein>
    <recommendedName>
        <fullName evidence="1">endopeptidase La</fullName>
        <ecNumber evidence="1">3.4.21.53</ecNumber>
    </recommendedName>
</protein>
<dbReference type="AlphaFoldDB" id="A0A2Y9A813"/>
<dbReference type="PROSITE" id="PS51786">
    <property type="entry name" value="LON_PROTEOLYTIC"/>
    <property type="match status" value="1"/>
</dbReference>
<evidence type="ECO:0000256" key="2">
    <source>
        <dbReference type="SAM" id="MobiDB-lite"/>
    </source>
</evidence>
<evidence type="ECO:0000313" key="6">
    <source>
        <dbReference type="Proteomes" id="UP000250222"/>
    </source>
</evidence>
<feature type="chain" id="PRO_5030061818" description="endopeptidase La" evidence="3">
    <location>
        <begin position="22"/>
        <end position="345"/>
    </location>
</feature>
<feature type="active site" evidence="1">
    <location>
        <position position="283"/>
    </location>
</feature>
<comment type="similarity">
    <text evidence="1">Belongs to the peptidase S16 family.</text>
</comment>
<dbReference type="GO" id="GO:0030163">
    <property type="term" value="P:protein catabolic process"/>
    <property type="evidence" value="ECO:0007669"/>
    <property type="project" value="InterPro"/>
</dbReference>
<reference evidence="5 6" key="1">
    <citation type="submission" date="2016-10" db="EMBL/GenBank/DDBJ databases">
        <authorList>
            <person name="Cai Z."/>
        </authorList>
    </citation>
    <scope>NUCLEOTIDE SEQUENCE [LARGE SCALE GENOMIC DNA]</scope>
    <source>
        <strain evidence="5 6">CGMCC 1.10826</strain>
    </source>
</reference>
<dbReference type="InterPro" id="IPR020568">
    <property type="entry name" value="Ribosomal_Su5_D2-typ_SF"/>
</dbReference>
<feature type="domain" description="Lon proteolytic" evidence="4">
    <location>
        <begin position="232"/>
        <end position="331"/>
    </location>
</feature>
<dbReference type="EC" id="3.4.21.53" evidence="1"/>
<dbReference type="EMBL" id="UETB01000004">
    <property type="protein sequence ID" value="SSA40631.1"/>
    <property type="molecule type" value="Genomic_DNA"/>
</dbReference>
<gene>
    <name evidence="5" type="ORF">SAMN05216184_104206</name>
</gene>
<feature type="active site" evidence="1">
    <location>
        <position position="238"/>
    </location>
</feature>
<dbReference type="GO" id="GO:0005524">
    <property type="term" value="F:ATP binding"/>
    <property type="evidence" value="ECO:0007669"/>
    <property type="project" value="InterPro"/>
</dbReference>
<dbReference type="Gene3D" id="3.30.230.10">
    <property type="match status" value="1"/>
</dbReference>
<keyword evidence="1" id="KW-0720">Serine protease</keyword>
<name>A0A2Y9A813_9MICO</name>
<dbReference type="InterPro" id="IPR008269">
    <property type="entry name" value="Lon_proteolytic"/>
</dbReference>
<evidence type="ECO:0000256" key="1">
    <source>
        <dbReference type="PROSITE-ProRule" id="PRU01122"/>
    </source>
</evidence>
<accession>A0A2Y9A813</accession>
<keyword evidence="6" id="KW-1185">Reference proteome</keyword>
<dbReference type="GO" id="GO:0004252">
    <property type="term" value="F:serine-type endopeptidase activity"/>
    <property type="evidence" value="ECO:0007669"/>
    <property type="project" value="UniProtKB-UniRule"/>
</dbReference>
<evidence type="ECO:0000256" key="3">
    <source>
        <dbReference type="SAM" id="SignalP"/>
    </source>
</evidence>
<proteinExistence type="inferred from homology"/>
<feature type="signal peptide" evidence="3">
    <location>
        <begin position="1"/>
        <end position="21"/>
    </location>
</feature>
<dbReference type="Proteomes" id="UP000250222">
    <property type="component" value="Unassembled WGS sequence"/>
</dbReference>
<feature type="compositionally biased region" description="Low complexity" evidence="2">
    <location>
        <begin position="106"/>
        <end position="115"/>
    </location>
</feature>
<dbReference type="SUPFAM" id="SSF50156">
    <property type="entry name" value="PDZ domain-like"/>
    <property type="match status" value="1"/>
</dbReference>
<feature type="region of interest" description="Disordered" evidence="2">
    <location>
        <begin position="96"/>
        <end position="116"/>
    </location>
</feature>
<dbReference type="SUPFAM" id="SSF54211">
    <property type="entry name" value="Ribosomal protein S5 domain 2-like"/>
    <property type="match status" value="1"/>
</dbReference>
<dbReference type="GO" id="GO:0004176">
    <property type="term" value="F:ATP-dependent peptidase activity"/>
    <property type="evidence" value="ECO:0007669"/>
    <property type="project" value="UniProtKB-UniRule"/>
</dbReference>
<evidence type="ECO:0000313" key="5">
    <source>
        <dbReference type="EMBL" id="SSA40631.1"/>
    </source>
</evidence>
<dbReference type="InterPro" id="IPR014721">
    <property type="entry name" value="Ribsml_uS5_D2-typ_fold_subgr"/>
</dbReference>